<evidence type="ECO:0000259" key="1">
    <source>
        <dbReference type="Pfam" id="PF01978"/>
    </source>
</evidence>
<comment type="caution">
    <text evidence="2">The sequence shown here is derived from an EMBL/GenBank/DDBJ whole genome shotgun (WGS) entry which is preliminary data.</text>
</comment>
<dbReference type="EMBL" id="JAASRO010000001">
    <property type="protein sequence ID" value="NIK61520.1"/>
    <property type="molecule type" value="Genomic_DNA"/>
</dbReference>
<evidence type="ECO:0000313" key="2">
    <source>
        <dbReference type="EMBL" id="NIK61520.1"/>
    </source>
</evidence>
<evidence type="ECO:0000313" key="3">
    <source>
        <dbReference type="Proteomes" id="UP000555407"/>
    </source>
</evidence>
<dbReference type="PANTHER" id="PTHR34293">
    <property type="entry name" value="HTH-TYPE TRANSCRIPTIONAL REGULATOR TRMBL2"/>
    <property type="match status" value="1"/>
</dbReference>
<dbReference type="InterPro" id="IPR002831">
    <property type="entry name" value="Tscrpt_reg_TrmB_N"/>
</dbReference>
<feature type="domain" description="Transcription regulator TrmB N-terminal" evidence="1">
    <location>
        <begin position="8"/>
        <end position="63"/>
    </location>
</feature>
<dbReference type="Pfam" id="PF01978">
    <property type="entry name" value="TrmB"/>
    <property type="match status" value="1"/>
</dbReference>
<protein>
    <submittedName>
        <fullName evidence="2">Sugar-specific transcriptional regulator TrmB</fullName>
    </submittedName>
</protein>
<name>A0A7X6A4Z4_9ACTN</name>
<dbReference type="Gene3D" id="1.10.10.10">
    <property type="entry name" value="Winged helix-like DNA-binding domain superfamily/Winged helix DNA-binding domain"/>
    <property type="match status" value="1"/>
</dbReference>
<sequence length="257" mass="28945">MWQQLVDAGLDPKEARFYLEVLDLRRPTVAEAAERSRISRTNAYDITKRLVHRGLLSITEVGPTGKPAGRGRAVLTANDPGKLLDEWAERKEILDDLVPKLRAVRAKGTSQPRVRYLEGAAGIRNALFETLEWPSPLRGILSMKDLLTVPGQTAMNEYIAGRRERRLLLRVVRSPERDYEHGWPTSAAEYRESRYASPGYVFTMTMIIGANEVAVMSSRSENFAMMIESAEYARMQANLFEVLWSTSSTTPTRAGDQ</sequence>
<dbReference type="PANTHER" id="PTHR34293:SF1">
    <property type="entry name" value="HTH-TYPE TRANSCRIPTIONAL REGULATOR TRMBL2"/>
    <property type="match status" value="1"/>
</dbReference>
<organism evidence="2 3">
    <name type="scientific">Kribbella shirazensis</name>
    <dbReference type="NCBI Taxonomy" id="1105143"/>
    <lineage>
        <taxon>Bacteria</taxon>
        <taxon>Bacillati</taxon>
        <taxon>Actinomycetota</taxon>
        <taxon>Actinomycetes</taxon>
        <taxon>Propionibacteriales</taxon>
        <taxon>Kribbellaceae</taxon>
        <taxon>Kribbella</taxon>
    </lineage>
</organism>
<keyword evidence="3" id="KW-1185">Reference proteome</keyword>
<gene>
    <name evidence="2" type="ORF">BJY22_007237</name>
</gene>
<proteinExistence type="predicted"/>
<reference evidence="2 3" key="1">
    <citation type="submission" date="2020-03" db="EMBL/GenBank/DDBJ databases">
        <title>Sequencing the genomes of 1000 actinobacteria strains.</title>
        <authorList>
            <person name="Klenk H.-P."/>
        </authorList>
    </citation>
    <scope>NUCLEOTIDE SEQUENCE [LARGE SCALE GENOMIC DNA]</scope>
    <source>
        <strain evidence="2 3">DSM 45490</strain>
    </source>
</reference>
<dbReference type="RefSeq" id="WP_167216076.1">
    <property type="nucleotide sequence ID" value="NZ_JAASRO010000001.1"/>
</dbReference>
<dbReference type="Proteomes" id="UP000555407">
    <property type="component" value="Unassembled WGS sequence"/>
</dbReference>
<dbReference type="InterPro" id="IPR051797">
    <property type="entry name" value="TrmB-like"/>
</dbReference>
<dbReference type="InterPro" id="IPR036388">
    <property type="entry name" value="WH-like_DNA-bd_sf"/>
</dbReference>
<dbReference type="AlphaFoldDB" id="A0A7X6A4Z4"/>
<accession>A0A7X6A4Z4</accession>